<evidence type="ECO:0000313" key="2">
    <source>
        <dbReference type="EMBL" id="THF58082.1"/>
    </source>
</evidence>
<keyword evidence="3" id="KW-1185">Reference proteome</keyword>
<dbReference type="OrthoDB" id="9792554at2"/>
<dbReference type="EMBL" id="SSOD01000016">
    <property type="protein sequence ID" value="THF58082.1"/>
    <property type="molecule type" value="Genomic_DNA"/>
</dbReference>
<reference evidence="2 3" key="1">
    <citation type="submission" date="2019-04" db="EMBL/GenBank/DDBJ databases">
        <title>Azoarcus rhizosphaerae sp. nov. isolated from rhizosphere of Ficus religiosa.</title>
        <authorList>
            <person name="Lin S.-Y."/>
            <person name="Hameed A."/>
            <person name="Hsu Y.-H."/>
            <person name="Young C.-C."/>
        </authorList>
    </citation>
    <scope>NUCLEOTIDE SEQUENCE [LARGE SCALE GENOMIC DNA]</scope>
    <source>
        <strain evidence="2 3">CC-YHH848</strain>
    </source>
</reference>
<dbReference type="GO" id="GO:0005886">
    <property type="term" value="C:plasma membrane"/>
    <property type="evidence" value="ECO:0007669"/>
    <property type="project" value="TreeGrafter"/>
</dbReference>
<accession>A0A4S4AH41</accession>
<proteinExistence type="predicted"/>
<dbReference type="PANTHER" id="PTHR39966:SF3">
    <property type="entry name" value="DUF438 DOMAIN-CONTAINING PROTEIN"/>
    <property type="match status" value="1"/>
</dbReference>
<dbReference type="AlphaFoldDB" id="A0A4S4AH41"/>
<dbReference type="Pfam" id="PF01814">
    <property type="entry name" value="Hemerythrin"/>
    <property type="match status" value="1"/>
</dbReference>
<protein>
    <submittedName>
        <fullName evidence="2">Hemerythrin domain-containing protein</fullName>
    </submittedName>
</protein>
<feature type="domain" description="Hemerythrin-like" evidence="1">
    <location>
        <begin position="4"/>
        <end position="126"/>
    </location>
</feature>
<dbReference type="Proteomes" id="UP000307956">
    <property type="component" value="Unassembled WGS sequence"/>
</dbReference>
<dbReference type="Gene3D" id="1.20.120.520">
    <property type="entry name" value="nmb1532 protein domain like"/>
    <property type="match status" value="1"/>
</dbReference>
<dbReference type="PANTHER" id="PTHR39966">
    <property type="entry name" value="BLL2471 PROTEIN-RELATED"/>
    <property type="match status" value="1"/>
</dbReference>
<organism evidence="2 3">
    <name type="scientific">Pseudothauera rhizosphaerae</name>
    <dbReference type="NCBI Taxonomy" id="2565932"/>
    <lineage>
        <taxon>Bacteria</taxon>
        <taxon>Pseudomonadati</taxon>
        <taxon>Pseudomonadota</taxon>
        <taxon>Betaproteobacteria</taxon>
        <taxon>Rhodocyclales</taxon>
        <taxon>Zoogloeaceae</taxon>
        <taxon>Pseudothauera</taxon>
    </lineage>
</organism>
<evidence type="ECO:0000313" key="3">
    <source>
        <dbReference type="Proteomes" id="UP000307956"/>
    </source>
</evidence>
<evidence type="ECO:0000259" key="1">
    <source>
        <dbReference type="Pfam" id="PF01814"/>
    </source>
</evidence>
<name>A0A4S4AH41_9RHOO</name>
<dbReference type="InterPro" id="IPR012312">
    <property type="entry name" value="Hemerythrin-like"/>
</dbReference>
<sequence length="155" mass="17504">MSTLTELMTHDHRQCDEAFASAERHARRGEWEVAHAALGMFARALNTHFGAEEAILFPRFEQATGMTHGPTMVMREEHRELRAALARLQQAIAERDMDEYAGEAETLLIMLQQHNMKEENILYPMCDRHLQAQREDLALAIGHELAGAAGAELPQ</sequence>
<comment type="caution">
    <text evidence="2">The sequence shown here is derived from an EMBL/GenBank/DDBJ whole genome shotgun (WGS) entry which is preliminary data.</text>
</comment>
<dbReference type="RefSeq" id="WP_136386249.1">
    <property type="nucleotide sequence ID" value="NZ_SSOD01000016.1"/>
</dbReference>
<gene>
    <name evidence="2" type="ORF">E6O51_17225</name>
</gene>